<reference evidence="8 9" key="1">
    <citation type="journal article" date="2015" name="Genome Announc.">
        <title>Draft Genome Sequences of Marine Isolates of Thalassomonas viridans and Thalassomonas actiniarum.</title>
        <authorList>
            <person name="Olonade I."/>
            <person name="van Zyl L.J."/>
            <person name="Trindade M."/>
        </authorList>
    </citation>
    <scope>NUCLEOTIDE SEQUENCE [LARGE SCALE GENOMIC DNA]</scope>
    <source>
        <strain evidence="8 9">XOM25</strain>
    </source>
</reference>
<comment type="subcellular location">
    <subcellularLocation>
        <location evidence="1">Golgi apparatus membrane</location>
        <topology evidence="1">Single-pass type II membrane protein</topology>
    </subcellularLocation>
</comment>
<dbReference type="Proteomes" id="UP000032352">
    <property type="component" value="Chromosome"/>
</dbReference>
<sequence>MISHHDKCVFVHLPKTAGQSIESVFVARHGLDWQQREALLLKPNLDPALGPPRLAHLTAQEYLDYGYLTPGQFRQYFKFAFVRNPWSRLVSEYHYRRLHGDLAYQRDFKTFLFKHFPTPDCDDHTLGKDYFRHVLPQWRFLYDEQEQCLVDFIGKFENLQQDFFKVCQSLAIPLQTLPHKNKTLASGVRQRVKQKIKRIFPWMENKRHYTDYFDQESRDFVGQLYKKDIELFQYRFGAE</sequence>
<keyword evidence="9" id="KW-1185">Reference proteome</keyword>
<accession>A0AAE9YZA4</accession>
<proteinExistence type="predicted"/>
<dbReference type="Pfam" id="PF03567">
    <property type="entry name" value="Sulfotransfer_2"/>
    <property type="match status" value="1"/>
</dbReference>
<evidence type="ECO:0000256" key="4">
    <source>
        <dbReference type="ARBA" id="ARBA00022989"/>
    </source>
</evidence>
<gene>
    <name evidence="8" type="ORF">SG34_021600</name>
</gene>
<keyword evidence="6" id="KW-0472">Membrane</keyword>
<keyword evidence="7" id="KW-0325">Glycoprotein</keyword>
<dbReference type="SUPFAM" id="SSF52540">
    <property type="entry name" value="P-loop containing nucleoside triphosphate hydrolases"/>
    <property type="match status" value="1"/>
</dbReference>
<dbReference type="AlphaFoldDB" id="A0AAE9YZA4"/>
<dbReference type="GO" id="GO:0008146">
    <property type="term" value="F:sulfotransferase activity"/>
    <property type="evidence" value="ECO:0007669"/>
    <property type="project" value="InterPro"/>
</dbReference>
<dbReference type="PANTHER" id="PTHR12137">
    <property type="entry name" value="CARBOHYDRATE SULFOTRANSFERASE"/>
    <property type="match status" value="1"/>
</dbReference>
<dbReference type="EMBL" id="CP059733">
    <property type="protein sequence ID" value="WDE03941.1"/>
    <property type="molecule type" value="Genomic_DNA"/>
</dbReference>
<evidence type="ECO:0000313" key="9">
    <source>
        <dbReference type="Proteomes" id="UP000032352"/>
    </source>
</evidence>
<evidence type="ECO:0000256" key="7">
    <source>
        <dbReference type="ARBA" id="ARBA00023180"/>
    </source>
</evidence>
<keyword evidence="3" id="KW-0812">Transmembrane</keyword>
<dbReference type="RefSeq" id="WP_044836573.1">
    <property type="nucleotide sequence ID" value="NZ_CP059733.1"/>
</dbReference>
<dbReference type="GO" id="GO:0016020">
    <property type="term" value="C:membrane"/>
    <property type="evidence" value="ECO:0007669"/>
    <property type="project" value="InterPro"/>
</dbReference>
<keyword evidence="5" id="KW-0333">Golgi apparatus</keyword>
<keyword evidence="2" id="KW-0808">Transferase</keyword>
<protein>
    <submittedName>
        <fullName evidence="8">Sulfotransferase family 2 domain-containing protein</fullName>
    </submittedName>
</protein>
<evidence type="ECO:0000313" key="8">
    <source>
        <dbReference type="EMBL" id="WDE03941.1"/>
    </source>
</evidence>
<evidence type="ECO:0000256" key="3">
    <source>
        <dbReference type="ARBA" id="ARBA00022692"/>
    </source>
</evidence>
<dbReference type="GO" id="GO:0016051">
    <property type="term" value="P:carbohydrate biosynthetic process"/>
    <property type="evidence" value="ECO:0007669"/>
    <property type="project" value="InterPro"/>
</dbReference>
<dbReference type="InterPro" id="IPR018011">
    <property type="entry name" value="Carb_sulfotrans_8-10"/>
</dbReference>
<evidence type="ECO:0000256" key="6">
    <source>
        <dbReference type="ARBA" id="ARBA00023136"/>
    </source>
</evidence>
<evidence type="ECO:0000256" key="5">
    <source>
        <dbReference type="ARBA" id="ARBA00023034"/>
    </source>
</evidence>
<organism evidence="8 9">
    <name type="scientific">Thalassomonas viridans</name>
    <dbReference type="NCBI Taxonomy" id="137584"/>
    <lineage>
        <taxon>Bacteria</taxon>
        <taxon>Pseudomonadati</taxon>
        <taxon>Pseudomonadota</taxon>
        <taxon>Gammaproteobacteria</taxon>
        <taxon>Alteromonadales</taxon>
        <taxon>Colwelliaceae</taxon>
        <taxon>Thalassomonas</taxon>
    </lineage>
</organism>
<dbReference type="InterPro" id="IPR005331">
    <property type="entry name" value="Sulfotransferase"/>
</dbReference>
<dbReference type="InterPro" id="IPR027417">
    <property type="entry name" value="P-loop_NTPase"/>
</dbReference>
<dbReference type="KEGG" id="tvd:SG34_021600"/>
<name>A0AAE9YZA4_9GAMM</name>
<keyword evidence="4" id="KW-1133">Transmembrane helix</keyword>
<evidence type="ECO:0000256" key="2">
    <source>
        <dbReference type="ARBA" id="ARBA00022679"/>
    </source>
</evidence>
<reference evidence="8 9" key="2">
    <citation type="journal article" date="2022" name="Mar. Drugs">
        <title>Bioassay-Guided Fractionation Leads to the Detection of Cholic Acid Generated by the Rare Thalassomonas sp.</title>
        <authorList>
            <person name="Pheiffer F."/>
            <person name="Schneider Y.K."/>
            <person name="Hansen E.H."/>
            <person name="Andersen J.H."/>
            <person name="Isaksson J."/>
            <person name="Busche T."/>
            <person name="R C."/>
            <person name="Kalinowski J."/>
            <person name="Zyl L.V."/>
            <person name="Trindade M."/>
        </authorList>
    </citation>
    <scope>NUCLEOTIDE SEQUENCE [LARGE SCALE GENOMIC DNA]</scope>
    <source>
        <strain evidence="8 9">XOM25</strain>
    </source>
</reference>
<dbReference type="PANTHER" id="PTHR12137:SF54">
    <property type="entry name" value="CARBOHYDRATE SULFOTRANSFERASE"/>
    <property type="match status" value="1"/>
</dbReference>
<dbReference type="Gene3D" id="3.40.50.300">
    <property type="entry name" value="P-loop containing nucleotide triphosphate hydrolases"/>
    <property type="match status" value="1"/>
</dbReference>
<evidence type="ECO:0000256" key="1">
    <source>
        <dbReference type="ARBA" id="ARBA00004323"/>
    </source>
</evidence>